<keyword evidence="2" id="KW-1185">Reference proteome</keyword>
<name>A0A0V7ZLR2_9CYAN</name>
<evidence type="ECO:0000313" key="2">
    <source>
        <dbReference type="Proteomes" id="UP000053372"/>
    </source>
</evidence>
<organism evidence="1 2">
    <name type="scientific">Mastigocoleus testarum BC008</name>
    <dbReference type="NCBI Taxonomy" id="371196"/>
    <lineage>
        <taxon>Bacteria</taxon>
        <taxon>Bacillati</taxon>
        <taxon>Cyanobacteriota</taxon>
        <taxon>Cyanophyceae</taxon>
        <taxon>Nostocales</taxon>
        <taxon>Hapalosiphonaceae</taxon>
        <taxon>Mastigocoleus</taxon>
    </lineage>
</organism>
<protein>
    <submittedName>
        <fullName evidence="1">Uncharacterized protein</fullName>
    </submittedName>
</protein>
<dbReference type="Proteomes" id="UP000053372">
    <property type="component" value="Unassembled WGS sequence"/>
</dbReference>
<dbReference type="RefSeq" id="WP_058184008.1">
    <property type="nucleotide sequence ID" value="NZ_LMTZ01000107.1"/>
</dbReference>
<proteinExistence type="predicted"/>
<comment type="caution">
    <text evidence="1">The sequence shown here is derived from an EMBL/GenBank/DDBJ whole genome shotgun (WGS) entry which is preliminary data.</text>
</comment>
<dbReference type="AlphaFoldDB" id="A0A0V7ZLR2"/>
<reference evidence="1 2" key="1">
    <citation type="journal article" date="2015" name="Genome Announc.">
        <title>Draft Genome of the Euendolithic (true boring) Cyanobacterium Mastigocoleus testarum strain BC008.</title>
        <authorList>
            <person name="Guida B.S."/>
            <person name="Garcia-Pichel F."/>
        </authorList>
    </citation>
    <scope>NUCLEOTIDE SEQUENCE [LARGE SCALE GENOMIC DNA]</scope>
    <source>
        <strain evidence="1 2">BC008</strain>
    </source>
</reference>
<gene>
    <name evidence="1" type="ORF">BC008_41560</name>
</gene>
<evidence type="ECO:0000313" key="1">
    <source>
        <dbReference type="EMBL" id="KST65425.1"/>
    </source>
</evidence>
<sequence>MFDEDNSLNDRDAFCKNLNEILGMNLADDITTKLLDGEDLSVNELIKHHSLSDIGNALIRLNDWCPRRCQHDSTNCKCILGCCFQPNKLPPAPRKQETDDILP</sequence>
<accession>A0A0V7ZLR2</accession>
<dbReference type="EMBL" id="LMTZ01000107">
    <property type="protein sequence ID" value="KST65425.1"/>
    <property type="molecule type" value="Genomic_DNA"/>
</dbReference>